<dbReference type="OrthoDB" id="8118055at2759"/>
<feature type="active site" evidence="6">
    <location>
        <position position="283"/>
    </location>
</feature>
<evidence type="ECO:0000256" key="4">
    <source>
        <dbReference type="ARBA" id="ARBA00022801"/>
    </source>
</evidence>
<keyword evidence="9" id="KW-0326">Glycosidase</keyword>
<evidence type="ECO:0000313" key="10">
    <source>
        <dbReference type="EMBL" id="KAH7369287.1"/>
    </source>
</evidence>
<comment type="caution">
    <text evidence="10">The sequence shown here is derived from an EMBL/GenBank/DDBJ whole genome shotgun (WGS) entry which is preliminary data.</text>
</comment>
<dbReference type="Pfam" id="PF01532">
    <property type="entry name" value="Glyco_hydro_47"/>
    <property type="match status" value="1"/>
</dbReference>
<name>A0A8K0TR76_9PEZI</name>
<sequence>MARPHPGPRWPWRRVVFRESSFDWNSVAQRFPVDAIRPLPKNHATPLRRIQHDFSADTPHPENVARRKEVREAFLKSWRSYKAHAWGLDELRPMSGGGKNTFGGYAATLVDALDTLWIMDLRDEFYDAAAHAARIDWADTKETAVNLFETNIRHLGGLLSAYDLSGERALLRKARELGDMLYLATDTPNRMPGFWANFEDMRNGAQMAGTSDPSAAPGSLSLEFTRLSQLTGDPKYHDAVDRIKDFLASSQNKSLLPGMWPRLIDFRNQRVEDNTFTLGALADSLYEYLPKMHALLGGRDPAYEAMYRAAMDTVKEHILFRPMLPEEEDVLFAGDARVTAGHVEHIPDGQHLACFAGGMFALGGRLFAIEDHVALGDRLARGCAWAYAQFPAAVMPELFTMIPCKSLDGCGWDENLWDRRLDPTLKKSFTVARDTRYILRPEAAESLFLLYRITGNQELQDLAWRMFKAILAATDAPLGNSAIADVRVLPWETIKTDSMESFWLAETLKYFYLIFSPPDLISLDDYVFNTEAHPLRLTS</sequence>
<dbReference type="EC" id="3.2.1.-" evidence="9"/>
<reference evidence="10" key="1">
    <citation type="journal article" date="2021" name="Nat. Commun.">
        <title>Genetic determinants of endophytism in the Arabidopsis root mycobiome.</title>
        <authorList>
            <person name="Mesny F."/>
            <person name="Miyauchi S."/>
            <person name="Thiergart T."/>
            <person name="Pickel B."/>
            <person name="Atanasova L."/>
            <person name="Karlsson M."/>
            <person name="Huettel B."/>
            <person name="Barry K.W."/>
            <person name="Haridas S."/>
            <person name="Chen C."/>
            <person name="Bauer D."/>
            <person name="Andreopoulos W."/>
            <person name="Pangilinan J."/>
            <person name="LaButti K."/>
            <person name="Riley R."/>
            <person name="Lipzen A."/>
            <person name="Clum A."/>
            <person name="Drula E."/>
            <person name="Henrissat B."/>
            <person name="Kohler A."/>
            <person name="Grigoriev I.V."/>
            <person name="Martin F.M."/>
            <person name="Hacquard S."/>
        </authorList>
    </citation>
    <scope>NUCLEOTIDE SEQUENCE</scope>
    <source>
        <strain evidence="10">MPI-CAGE-AT-0016</strain>
    </source>
</reference>
<dbReference type="GO" id="GO:0005783">
    <property type="term" value="C:endoplasmic reticulum"/>
    <property type="evidence" value="ECO:0007669"/>
    <property type="project" value="TreeGrafter"/>
</dbReference>
<keyword evidence="11" id="KW-1185">Reference proteome</keyword>
<evidence type="ECO:0000256" key="3">
    <source>
        <dbReference type="ARBA" id="ARBA00007658"/>
    </source>
</evidence>
<keyword evidence="7" id="KW-0479">Metal-binding</keyword>
<protein>
    <recommendedName>
        <fullName evidence="9">alpha-1,2-Mannosidase</fullName>
        <ecNumber evidence="9">3.2.1.-</ecNumber>
    </recommendedName>
</protein>
<dbReference type="SUPFAM" id="SSF48225">
    <property type="entry name" value="Seven-hairpin glycosidases"/>
    <property type="match status" value="1"/>
</dbReference>
<dbReference type="GO" id="GO:0036503">
    <property type="term" value="P:ERAD pathway"/>
    <property type="evidence" value="ECO:0007669"/>
    <property type="project" value="UniProtKB-ARBA"/>
</dbReference>
<dbReference type="AlphaFoldDB" id="A0A8K0TR76"/>
<gene>
    <name evidence="10" type="ORF">B0T11DRAFT_305325</name>
</gene>
<keyword evidence="4 9" id="KW-0378">Hydrolase</keyword>
<dbReference type="GO" id="GO:0016020">
    <property type="term" value="C:membrane"/>
    <property type="evidence" value="ECO:0007669"/>
    <property type="project" value="InterPro"/>
</dbReference>
<comment type="pathway">
    <text evidence="2">Protein modification; protein glycosylation.</text>
</comment>
<dbReference type="InterPro" id="IPR012341">
    <property type="entry name" value="6hp_glycosidase-like_sf"/>
</dbReference>
<evidence type="ECO:0000256" key="1">
    <source>
        <dbReference type="ARBA" id="ARBA00001913"/>
    </source>
</evidence>
<dbReference type="InterPro" id="IPR001382">
    <property type="entry name" value="Glyco_hydro_47"/>
</dbReference>
<feature type="disulfide bond" evidence="8">
    <location>
        <begin position="354"/>
        <end position="383"/>
    </location>
</feature>
<dbReference type="PANTHER" id="PTHR11742">
    <property type="entry name" value="MANNOSYL-OLIGOSACCHARIDE ALPHA-1,2-MANNOSIDASE-RELATED"/>
    <property type="match status" value="1"/>
</dbReference>
<evidence type="ECO:0000256" key="8">
    <source>
        <dbReference type="PIRSR" id="PIRSR601382-3"/>
    </source>
</evidence>
<dbReference type="FunFam" id="1.50.10.10:FF:000037">
    <property type="entry name" value="alpha-1,2-Mannosidase"/>
    <property type="match status" value="1"/>
</dbReference>
<dbReference type="EMBL" id="JAGPXD010000002">
    <property type="protein sequence ID" value="KAH7369287.1"/>
    <property type="molecule type" value="Genomic_DNA"/>
</dbReference>
<evidence type="ECO:0000256" key="2">
    <source>
        <dbReference type="ARBA" id="ARBA00004922"/>
    </source>
</evidence>
<dbReference type="PRINTS" id="PR00747">
    <property type="entry name" value="GLYHDRLASE47"/>
</dbReference>
<dbReference type="GO" id="GO:0005509">
    <property type="term" value="F:calcium ion binding"/>
    <property type="evidence" value="ECO:0007669"/>
    <property type="project" value="InterPro"/>
</dbReference>
<feature type="binding site" evidence="7">
    <location>
        <position position="530"/>
    </location>
    <ligand>
        <name>Ca(2+)</name>
        <dbReference type="ChEBI" id="CHEBI:29108"/>
    </ligand>
</feature>
<keyword evidence="5 8" id="KW-1015">Disulfide bond</keyword>
<evidence type="ECO:0000256" key="5">
    <source>
        <dbReference type="ARBA" id="ARBA00023157"/>
    </source>
</evidence>
<comment type="similarity">
    <text evidence="3 9">Belongs to the glycosyl hydrolase 47 family.</text>
</comment>
<dbReference type="GO" id="GO:0004571">
    <property type="term" value="F:mannosyl-oligosaccharide 1,2-alpha-mannosidase activity"/>
    <property type="evidence" value="ECO:0007669"/>
    <property type="project" value="InterPro"/>
</dbReference>
<dbReference type="Proteomes" id="UP000813385">
    <property type="component" value="Unassembled WGS sequence"/>
</dbReference>
<feature type="active site" evidence="6">
    <location>
        <position position="442"/>
    </location>
</feature>
<feature type="active site" description="Proton donor" evidence="6">
    <location>
        <position position="149"/>
    </location>
</feature>
<evidence type="ECO:0000256" key="7">
    <source>
        <dbReference type="PIRSR" id="PIRSR601382-2"/>
    </source>
</evidence>
<proteinExistence type="inferred from homology"/>
<keyword evidence="7" id="KW-0106">Calcium</keyword>
<dbReference type="InterPro" id="IPR050749">
    <property type="entry name" value="Glycosyl_Hydrolase_47"/>
</dbReference>
<evidence type="ECO:0000256" key="9">
    <source>
        <dbReference type="RuleBase" id="RU361193"/>
    </source>
</evidence>
<dbReference type="PANTHER" id="PTHR11742:SF89">
    <property type="entry name" value="ALPHA-1,2-MANNOSIDASE"/>
    <property type="match status" value="1"/>
</dbReference>
<evidence type="ECO:0000256" key="6">
    <source>
        <dbReference type="PIRSR" id="PIRSR601382-1"/>
    </source>
</evidence>
<dbReference type="GO" id="GO:0005975">
    <property type="term" value="P:carbohydrate metabolic process"/>
    <property type="evidence" value="ECO:0007669"/>
    <property type="project" value="InterPro"/>
</dbReference>
<dbReference type="UniPathway" id="UPA00378"/>
<evidence type="ECO:0000313" key="11">
    <source>
        <dbReference type="Proteomes" id="UP000813385"/>
    </source>
</evidence>
<dbReference type="Gene3D" id="1.50.10.10">
    <property type="match status" value="1"/>
</dbReference>
<accession>A0A8K0TR76</accession>
<comment type="cofactor">
    <cofactor evidence="1 7">
        <name>Ca(2+)</name>
        <dbReference type="ChEBI" id="CHEBI:29108"/>
    </cofactor>
</comment>
<organism evidence="10 11">
    <name type="scientific">Plectosphaerella cucumerina</name>
    <dbReference type="NCBI Taxonomy" id="40658"/>
    <lineage>
        <taxon>Eukaryota</taxon>
        <taxon>Fungi</taxon>
        <taxon>Dikarya</taxon>
        <taxon>Ascomycota</taxon>
        <taxon>Pezizomycotina</taxon>
        <taxon>Sordariomycetes</taxon>
        <taxon>Hypocreomycetidae</taxon>
        <taxon>Glomerellales</taxon>
        <taxon>Plectosphaerellaceae</taxon>
        <taxon>Plectosphaerella</taxon>
    </lineage>
</organism>
<feature type="active site" description="Proton donor" evidence="6">
    <location>
        <position position="397"/>
    </location>
</feature>
<dbReference type="InterPro" id="IPR036026">
    <property type="entry name" value="Seven-hairpin_glycosidases"/>
</dbReference>